<protein>
    <recommendedName>
        <fullName evidence="1">Rubisco LSMT substrate-binding domain-containing protein</fullName>
    </recommendedName>
</protein>
<feature type="non-terminal residue" evidence="2">
    <location>
        <position position="1"/>
    </location>
</feature>
<accession>A0A843X5U5</accession>
<dbReference type="EMBL" id="NMUH01005801">
    <property type="protein sequence ID" value="MQM13725.1"/>
    <property type="molecule type" value="Genomic_DNA"/>
</dbReference>
<dbReference type="OrthoDB" id="651099at2759"/>
<comment type="caution">
    <text evidence="2">The sequence shown here is derived from an EMBL/GenBank/DDBJ whole genome shotgun (WGS) entry which is preliminary data.</text>
</comment>
<evidence type="ECO:0000313" key="3">
    <source>
        <dbReference type="Proteomes" id="UP000652761"/>
    </source>
</evidence>
<proteinExistence type="predicted"/>
<dbReference type="SUPFAM" id="SSF81822">
    <property type="entry name" value="RuBisCo LSMT C-terminal, substrate-binding domain"/>
    <property type="match status" value="1"/>
</dbReference>
<dbReference type="Proteomes" id="UP000652761">
    <property type="component" value="Unassembled WGS sequence"/>
</dbReference>
<organism evidence="2 3">
    <name type="scientific">Colocasia esculenta</name>
    <name type="common">Wild taro</name>
    <name type="synonym">Arum esculentum</name>
    <dbReference type="NCBI Taxonomy" id="4460"/>
    <lineage>
        <taxon>Eukaryota</taxon>
        <taxon>Viridiplantae</taxon>
        <taxon>Streptophyta</taxon>
        <taxon>Embryophyta</taxon>
        <taxon>Tracheophyta</taxon>
        <taxon>Spermatophyta</taxon>
        <taxon>Magnoliopsida</taxon>
        <taxon>Liliopsida</taxon>
        <taxon>Araceae</taxon>
        <taxon>Aroideae</taxon>
        <taxon>Colocasieae</taxon>
        <taxon>Colocasia</taxon>
    </lineage>
</organism>
<gene>
    <name evidence="2" type="ORF">Taro_046650</name>
</gene>
<evidence type="ECO:0000313" key="2">
    <source>
        <dbReference type="EMBL" id="MQM13725.1"/>
    </source>
</evidence>
<feature type="domain" description="Rubisco LSMT substrate-binding" evidence="1">
    <location>
        <begin position="48"/>
        <end position="157"/>
    </location>
</feature>
<keyword evidence="3" id="KW-1185">Reference proteome</keyword>
<sequence length="170" mass="18994">TDPGALQSRHRATKKIPFLGVFCGCPAFGRAMVSREIPDISTIQIQKVRSLHGKGKGIPQSLRAFARVLSAKSLEELKEMCSEASENDGRLARRPLRSRSREIEAHCILISHIKSAIQEYNASIELLESRDTLSNATLQPRRRQMARDLLSGELRVLKSACSWLTNYCSC</sequence>
<evidence type="ECO:0000259" key="1">
    <source>
        <dbReference type="Pfam" id="PF09273"/>
    </source>
</evidence>
<name>A0A843X5U5_COLES</name>
<dbReference type="Gene3D" id="3.90.1420.10">
    <property type="entry name" value="Rubisco LSMT, substrate-binding domain"/>
    <property type="match status" value="1"/>
</dbReference>
<dbReference type="AlphaFoldDB" id="A0A843X5U5"/>
<dbReference type="InterPro" id="IPR036464">
    <property type="entry name" value="Rubisco_LSMT_subst-bd_sf"/>
</dbReference>
<dbReference type="Pfam" id="PF09273">
    <property type="entry name" value="Rubis-subs-bind"/>
    <property type="match status" value="1"/>
</dbReference>
<dbReference type="InterPro" id="IPR015353">
    <property type="entry name" value="Rubisco_LSMT_subst-bd"/>
</dbReference>
<reference evidence="2" key="1">
    <citation type="submission" date="2017-07" db="EMBL/GenBank/DDBJ databases">
        <title>Taro Niue Genome Assembly and Annotation.</title>
        <authorList>
            <person name="Atibalentja N."/>
            <person name="Keating K."/>
            <person name="Fields C.J."/>
        </authorList>
    </citation>
    <scope>NUCLEOTIDE SEQUENCE</scope>
    <source>
        <strain evidence="2">Niue_2</strain>
        <tissue evidence="2">Leaf</tissue>
    </source>
</reference>